<feature type="domain" description="Cytochrome oxidase subunit II transmembrane region profile" evidence="18">
    <location>
        <begin position="16"/>
        <end position="111"/>
    </location>
</feature>
<reference evidence="19" key="1">
    <citation type="submission" date="2020-01" db="EMBL/GenBank/DDBJ databases">
        <authorList>
            <person name="Mishra B."/>
        </authorList>
    </citation>
    <scope>NUCLEOTIDE SEQUENCE [LARGE SCALE GENOMIC DNA]</scope>
</reference>
<dbReference type="InterPro" id="IPR002429">
    <property type="entry name" value="CcO_II-like_C"/>
</dbReference>
<evidence type="ECO:0000256" key="12">
    <source>
        <dbReference type="ARBA" id="ARBA00023136"/>
    </source>
</evidence>
<feature type="signal peptide" evidence="16">
    <location>
        <begin position="1"/>
        <end position="16"/>
    </location>
</feature>
<organism evidence="19 20">
    <name type="scientific">Microthlaspi erraticum</name>
    <dbReference type="NCBI Taxonomy" id="1685480"/>
    <lineage>
        <taxon>Eukaryota</taxon>
        <taxon>Viridiplantae</taxon>
        <taxon>Streptophyta</taxon>
        <taxon>Embryophyta</taxon>
        <taxon>Tracheophyta</taxon>
        <taxon>Spermatophyta</taxon>
        <taxon>Magnoliopsida</taxon>
        <taxon>eudicotyledons</taxon>
        <taxon>Gunneridae</taxon>
        <taxon>Pentapetalae</taxon>
        <taxon>rosids</taxon>
        <taxon>malvids</taxon>
        <taxon>Brassicales</taxon>
        <taxon>Brassicaceae</taxon>
        <taxon>Coluteocarpeae</taxon>
        <taxon>Microthlaspi</taxon>
    </lineage>
</organism>
<evidence type="ECO:0000256" key="5">
    <source>
        <dbReference type="ARBA" id="ARBA00022692"/>
    </source>
</evidence>
<dbReference type="GO" id="GO:1902495">
    <property type="term" value="C:transmembrane transporter complex"/>
    <property type="evidence" value="ECO:0007669"/>
    <property type="project" value="UniProtKB-ARBA"/>
</dbReference>
<comment type="subcellular location">
    <subcellularLocation>
        <location evidence="14">Mitochondrion inner membrane</location>
        <topology evidence="14">Multi-pass membrane protein</topology>
    </subcellularLocation>
    <subcellularLocation>
        <location evidence="1">Mitochondrion membrane</location>
        <topology evidence="1">Multi-pass membrane protein</topology>
    </subcellularLocation>
</comment>
<evidence type="ECO:0000313" key="19">
    <source>
        <dbReference type="EMBL" id="CAA7039573.1"/>
    </source>
</evidence>
<protein>
    <recommendedName>
        <fullName evidence="14">Cytochrome c oxidase subunit 2</fullName>
    </recommendedName>
</protein>
<dbReference type="PANTHER" id="PTHR22888">
    <property type="entry name" value="CYTOCHROME C OXIDASE, SUBUNIT II"/>
    <property type="match status" value="1"/>
</dbReference>
<dbReference type="GO" id="GO:1902494">
    <property type="term" value="C:catalytic complex"/>
    <property type="evidence" value="ECO:0007669"/>
    <property type="project" value="UniProtKB-ARBA"/>
</dbReference>
<evidence type="ECO:0000256" key="6">
    <source>
        <dbReference type="ARBA" id="ARBA00022723"/>
    </source>
</evidence>
<comment type="caution">
    <text evidence="19">The sequence shown here is derived from an EMBL/GenBank/DDBJ whole genome shotgun (WGS) entry which is preliminary data.</text>
</comment>
<comment type="catalytic activity">
    <reaction evidence="13">
        <text>4 Fe(II)-[cytochrome c] + O2 + 8 H(+)(in) = 4 Fe(III)-[cytochrome c] + 2 H2O + 4 H(+)(out)</text>
        <dbReference type="Rhea" id="RHEA:11436"/>
        <dbReference type="Rhea" id="RHEA-COMP:10350"/>
        <dbReference type="Rhea" id="RHEA-COMP:14399"/>
        <dbReference type="ChEBI" id="CHEBI:15377"/>
        <dbReference type="ChEBI" id="CHEBI:15378"/>
        <dbReference type="ChEBI" id="CHEBI:15379"/>
        <dbReference type="ChEBI" id="CHEBI:29033"/>
        <dbReference type="ChEBI" id="CHEBI:29034"/>
        <dbReference type="EC" id="7.1.1.9"/>
    </reaction>
    <physiologicalReaction direction="left-to-right" evidence="13">
        <dbReference type="Rhea" id="RHEA:11437"/>
    </physiologicalReaction>
</comment>
<keyword evidence="7" id="KW-1278">Translocase</keyword>
<evidence type="ECO:0000256" key="1">
    <source>
        <dbReference type="ARBA" id="ARBA00004225"/>
    </source>
</evidence>
<evidence type="ECO:0000256" key="15">
    <source>
        <dbReference type="SAM" id="Phobius"/>
    </source>
</evidence>
<dbReference type="PRINTS" id="PR01166">
    <property type="entry name" value="CYCOXIDASEII"/>
</dbReference>
<keyword evidence="5 14" id="KW-0812">Transmembrane</keyword>
<evidence type="ECO:0000256" key="8">
    <source>
        <dbReference type="ARBA" id="ARBA00022982"/>
    </source>
</evidence>
<proteinExistence type="inferred from homology"/>
<dbReference type="SUPFAM" id="SSF49503">
    <property type="entry name" value="Cupredoxins"/>
    <property type="match status" value="1"/>
</dbReference>
<evidence type="ECO:0000256" key="9">
    <source>
        <dbReference type="ARBA" id="ARBA00022989"/>
    </source>
</evidence>
<evidence type="ECO:0000256" key="11">
    <source>
        <dbReference type="ARBA" id="ARBA00023128"/>
    </source>
</evidence>
<evidence type="ECO:0000259" key="18">
    <source>
        <dbReference type="PROSITE" id="PS50999"/>
    </source>
</evidence>
<comment type="similarity">
    <text evidence="2 14">Belongs to the cytochrome c oxidase subunit 2 family.</text>
</comment>
<evidence type="ECO:0000313" key="20">
    <source>
        <dbReference type="Proteomes" id="UP000467841"/>
    </source>
</evidence>
<dbReference type="FunFam" id="1.10.287.90:FF:000004">
    <property type="entry name" value="Cytochrome c oxidase subunit 2"/>
    <property type="match status" value="1"/>
</dbReference>
<dbReference type="GO" id="GO:0004129">
    <property type="term" value="F:cytochrome-c oxidase activity"/>
    <property type="evidence" value="ECO:0007669"/>
    <property type="project" value="UniProtKB-EC"/>
</dbReference>
<gene>
    <name evidence="19" type="ORF">MERR_LOCUS26808</name>
</gene>
<keyword evidence="3 14" id="KW-0813">Transport</keyword>
<dbReference type="CDD" id="cd13912">
    <property type="entry name" value="CcO_II_C"/>
    <property type="match status" value="1"/>
</dbReference>
<evidence type="ECO:0000256" key="10">
    <source>
        <dbReference type="ARBA" id="ARBA00023008"/>
    </source>
</evidence>
<keyword evidence="4 14" id="KW-0679">Respiratory chain</keyword>
<keyword evidence="14" id="KW-0999">Mitochondrion inner membrane</keyword>
<keyword evidence="20" id="KW-1185">Reference proteome</keyword>
<comment type="cofactor">
    <cofactor evidence="14">
        <name>Cu cation</name>
        <dbReference type="ChEBI" id="CHEBI:23378"/>
    </cofactor>
    <text evidence="14">Binds a copper A center.</text>
</comment>
<feature type="transmembrane region" description="Helical" evidence="15">
    <location>
        <begin position="83"/>
        <end position="105"/>
    </location>
</feature>
<dbReference type="Proteomes" id="UP000467841">
    <property type="component" value="Unassembled WGS sequence"/>
</dbReference>
<keyword evidence="10 14" id="KW-0186">Copper</keyword>
<dbReference type="InterPro" id="IPR008972">
    <property type="entry name" value="Cupredoxin"/>
</dbReference>
<name>A0A6D2JKB9_9BRAS</name>
<evidence type="ECO:0000256" key="16">
    <source>
        <dbReference type="SAM" id="SignalP"/>
    </source>
</evidence>
<evidence type="ECO:0000256" key="3">
    <source>
        <dbReference type="ARBA" id="ARBA00022448"/>
    </source>
</evidence>
<dbReference type="InterPro" id="IPR036257">
    <property type="entry name" value="Cyt_c_oxidase_su2_TM_sf"/>
</dbReference>
<comment type="function">
    <text evidence="14">Component of the cytochrome c oxidase, the last enzyme in the mitochondrial electron transport chain which drives oxidative phosphorylation. The respiratory chain contains 3 multisubunit complexes succinate dehydrogenase (complex II, CII), ubiquinol-cytochrome c oxidoreductase (cytochrome b-c1 complex, complex III, CIII) and cytochrome c oxidase (complex IV, CIV), that cooperate to transfer electrons derived from NADH and succinate to molecular oxygen, creating an electrochemical gradient over the inner membrane that drives transmembrane transport and the ATP synthase. Cytochrome c oxidase is the component of the respiratory chain that catalyzes the reduction of oxygen to water. Electrons originating from reduced cytochrome c in the intermembrane space (IMS) are transferred via the dinuclear copper A center (CU(A)) of subunit 2 and heme A of subunit 1 to the active site in subunit 1, a binuclear center (BNC) formed by heme A3 and copper B (CU(B)). The BNC reduces molecular oxygen to 2 water molecules using 4 electrons from cytochrome c in the IMS and 4 protons from the mitochondrial matrix.</text>
</comment>
<evidence type="ECO:0000256" key="4">
    <source>
        <dbReference type="ARBA" id="ARBA00022660"/>
    </source>
</evidence>
<keyword evidence="16" id="KW-0732">Signal</keyword>
<dbReference type="InterPro" id="IPR011759">
    <property type="entry name" value="Cyt_c_oxidase_su2_TM_dom"/>
</dbReference>
<dbReference type="GO" id="GO:0042773">
    <property type="term" value="P:ATP synthesis coupled electron transport"/>
    <property type="evidence" value="ECO:0007669"/>
    <property type="project" value="TreeGrafter"/>
</dbReference>
<dbReference type="FunFam" id="2.60.40.420:FF:000001">
    <property type="entry name" value="Cytochrome c oxidase subunit 2"/>
    <property type="match status" value="1"/>
</dbReference>
<dbReference type="PROSITE" id="PS50857">
    <property type="entry name" value="COX2_CUA"/>
    <property type="match status" value="1"/>
</dbReference>
<keyword evidence="9 15" id="KW-1133">Transmembrane helix</keyword>
<evidence type="ECO:0000259" key="17">
    <source>
        <dbReference type="PROSITE" id="PS50857"/>
    </source>
</evidence>
<keyword evidence="8 14" id="KW-0249">Electron transport</keyword>
<sequence length="497" mass="56006">MIVLKWLFLTISPCDAAEPWQLGSQDAATPIMQGIIDLHHDIFFFLIVILVFVLWILVRALWHFHYKENAIPQRIVHGTTIEILRTIFPSLISMFIAIPSFALLYSMDEVVVDPAITIKAIGHQWYRTYEYSDYNSSDEQSLTFDSYMIPEEDLELGQSRLLEVDNRVVVPAKTHLRIIVTSADVPHSWAVPSSGVKCDAVPGRLNQISILVQREGVYYGQCSEICGTNHAFTRAPGNIGRLLSPLWLSRTTRGCEPPEKQAITASGWSCREPRSKAVDKIEEGARHPVEQRGRSCEGGQSKIVLFLYKDNRRSQRLGATLFLSDSSFFMISCRGEQTKKRGPSQRKEKDLQRQRLLTLFLFLAVYYESGKPGIINMRDPEGGQGFRKVFDPLFPVKIDGKGVLSSKGHNQLILLLAFSLPRGALATRLKGEGRRRLTYGFKAWREAKGLDFTYDQISGQPLLTFFVVLLTLLKANFEVGLAFSPLGAAHTMVEEVP</sequence>
<dbReference type="Gene3D" id="1.10.287.90">
    <property type="match status" value="1"/>
</dbReference>
<dbReference type="PROSITE" id="PS50999">
    <property type="entry name" value="COX2_TM"/>
    <property type="match status" value="1"/>
</dbReference>
<evidence type="ECO:0000256" key="2">
    <source>
        <dbReference type="ARBA" id="ARBA00007866"/>
    </source>
</evidence>
<dbReference type="EMBL" id="CACVBM020001213">
    <property type="protein sequence ID" value="CAA7039573.1"/>
    <property type="molecule type" value="Genomic_DNA"/>
</dbReference>
<evidence type="ECO:0000256" key="14">
    <source>
        <dbReference type="RuleBase" id="RU000457"/>
    </source>
</evidence>
<feature type="transmembrane region" description="Helical" evidence="15">
    <location>
        <begin position="42"/>
        <end position="62"/>
    </location>
</feature>
<evidence type="ECO:0000256" key="13">
    <source>
        <dbReference type="ARBA" id="ARBA00049512"/>
    </source>
</evidence>
<dbReference type="GO" id="GO:0005507">
    <property type="term" value="F:copper ion binding"/>
    <property type="evidence" value="ECO:0007669"/>
    <property type="project" value="InterPro"/>
</dbReference>
<dbReference type="OrthoDB" id="539285at2759"/>
<dbReference type="Gene3D" id="2.60.40.420">
    <property type="entry name" value="Cupredoxins - blue copper proteins"/>
    <property type="match status" value="1"/>
</dbReference>
<keyword evidence="11 14" id="KW-0496">Mitochondrion</keyword>
<dbReference type="Pfam" id="PF02790">
    <property type="entry name" value="COX2_TM"/>
    <property type="match status" value="1"/>
</dbReference>
<feature type="domain" description="Cytochrome oxidase subunit II copper A binding" evidence="17">
    <location>
        <begin position="113"/>
        <end position="253"/>
    </location>
</feature>
<dbReference type="PANTHER" id="PTHR22888:SF9">
    <property type="entry name" value="CYTOCHROME C OXIDASE SUBUNIT 2"/>
    <property type="match status" value="1"/>
</dbReference>
<keyword evidence="6 14" id="KW-0479">Metal-binding</keyword>
<dbReference type="Pfam" id="PF00116">
    <property type="entry name" value="COX2"/>
    <property type="match status" value="1"/>
</dbReference>
<dbReference type="InterPro" id="IPR045187">
    <property type="entry name" value="CcO_II"/>
</dbReference>
<dbReference type="GO" id="GO:0005743">
    <property type="term" value="C:mitochondrial inner membrane"/>
    <property type="evidence" value="ECO:0007669"/>
    <property type="project" value="UniProtKB-SubCell"/>
</dbReference>
<dbReference type="InterPro" id="IPR034210">
    <property type="entry name" value="CcO_II_C"/>
</dbReference>
<feature type="chain" id="PRO_5025373146" description="Cytochrome c oxidase subunit 2" evidence="16">
    <location>
        <begin position="17"/>
        <end position="497"/>
    </location>
</feature>
<dbReference type="AlphaFoldDB" id="A0A6D2JKB9"/>
<dbReference type="SUPFAM" id="SSF81464">
    <property type="entry name" value="Cytochrome c oxidase subunit II-like, transmembrane region"/>
    <property type="match status" value="1"/>
</dbReference>
<accession>A0A6D2JKB9</accession>
<keyword evidence="12 14" id="KW-0472">Membrane</keyword>
<evidence type="ECO:0000256" key="7">
    <source>
        <dbReference type="ARBA" id="ARBA00022967"/>
    </source>
</evidence>